<evidence type="ECO:0008006" key="4">
    <source>
        <dbReference type="Google" id="ProtNLM"/>
    </source>
</evidence>
<feature type="compositionally biased region" description="Acidic residues" evidence="1">
    <location>
        <begin position="130"/>
        <end position="143"/>
    </location>
</feature>
<feature type="compositionally biased region" description="Polar residues" evidence="1">
    <location>
        <begin position="196"/>
        <end position="220"/>
    </location>
</feature>
<feature type="compositionally biased region" description="Polar residues" evidence="1">
    <location>
        <begin position="110"/>
        <end position="124"/>
    </location>
</feature>
<dbReference type="PANTHER" id="PTHR10502">
    <property type="entry name" value="ANNEXIN"/>
    <property type="match status" value="1"/>
</dbReference>
<feature type="region of interest" description="Disordered" evidence="1">
    <location>
        <begin position="1"/>
        <end position="307"/>
    </location>
</feature>
<name>A0ABR4FYT8_9EURO</name>
<organism evidence="2 3">
    <name type="scientific">Aspergillus keveii</name>
    <dbReference type="NCBI Taxonomy" id="714993"/>
    <lineage>
        <taxon>Eukaryota</taxon>
        <taxon>Fungi</taxon>
        <taxon>Dikarya</taxon>
        <taxon>Ascomycota</taxon>
        <taxon>Pezizomycotina</taxon>
        <taxon>Eurotiomycetes</taxon>
        <taxon>Eurotiomycetidae</taxon>
        <taxon>Eurotiales</taxon>
        <taxon>Aspergillaceae</taxon>
        <taxon>Aspergillus</taxon>
        <taxon>Aspergillus subgen. Nidulantes</taxon>
    </lineage>
</organism>
<feature type="compositionally biased region" description="Basic and acidic residues" evidence="1">
    <location>
        <begin position="454"/>
        <end position="469"/>
    </location>
</feature>
<feature type="compositionally biased region" description="Polar residues" evidence="1">
    <location>
        <begin position="374"/>
        <end position="388"/>
    </location>
</feature>
<evidence type="ECO:0000313" key="2">
    <source>
        <dbReference type="EMBL" id="KAL2788424.1"/>
    </source>
</evidence>
<dbReference type="SUPFAM" id="SSF47874">
    <property type="entry name" value="Annexin"/>
    <property type="match status" value="1"/>
</dbReference>
<accession>A0ABR4FYT8</accession>
<comment type="caution">
    <text evidence="2">The sequence shown here is derived from an EMBL/GenBank/DDBJ whole genome shotgun (WGS) entry which is preliminary data.</text>
</comment>
<reference evidence="2 3" key="1">
    <citation type="submission" date="2024-07" db="EMBL/GenBank/DDBJ databases">
        <title>Section-level genome sequencing and comparative genomics of Aspergillus sections Usti and Cavernicolus.</title>
        <authorList>
            <consortium name="Lawrence Berkeley National Laboratory"/>
            <person name="Nybo J.L."/>
            <person name="Vesth T.C."/>
            <person name="Theobald S."/>
            <person name="Frisvad J.C."/>
            <person name="Larsen T.O."/>
            <person name="Kjaerboelling I."/>
            <person name="Rothschild-Mancinelli K."/>
            <person name="Lyhne E.K."/>
            <person name="Kogle M.E."/>
            <person name="Barry K."/>
            <person name="Clum A."/>
            <person name="Na H."/>
            <person name="Ledsgaard L."/>
            <person name="Lin J."/>
            <person name="Lipzen A."/>
            <person name="Kuo A."/>
            <person name="Riley R."/>
            <person name="Mondo S."/>
            <person name="Labutti K."/>
            <person name="Haridas S."/>
            <person name="Pangalinan J."/>
            <person name="Salamov A.A."/>
            <person name="Simmons B.A."/>
            <person name="Magnuson J.K."/>
            <person name="Chen J."/>
            <person name="Drula E."/>
            <person name="Henrissat B."/>
            <person name="Wiebenga A."/>
            <person name="Lubbers R.J."/>
            <person name="Gomes A.C."/>
            <person name="Makela M.R."/>
            <person name="Stajich J."/>
            <person name="Grigoriev I.V."/>
            <person name="Mortensen U.H."/>
            <person name="De Vries R.P."/>
            <person name="Baker S.E."/>
            <person name="Andersen M.R."/>
        </authorList>
    </citation>
    <scope>NUCLEOTIDE SEQUENCE [LARGE SCALE GENOMIC DNA]</scope>
    <source>
        <strain evidence="2 3">CBS 209.92</strain>
    </source>
</reference>
<feature type="region of interest" description="Disordered" evidence="1">
    <location>
        <begin position="343"/>
        <end position="494"/>
    </location>
</feature>
<dbReference type="Proteomes" id="UP001610563">
    <property type="component" value="Unassembled WGS sequence"/>
</dbReference>
<protein>
    <recommendedName>
        <fullName evidence="4">Annexin ANXC4</fullName>
    </recommendedName>
</protein>
<keyword evidence="3" id="KW-1185">Reference proteome</keyword>
<dbReference type="Gene3D" id="1.10.220.10">
    <property type="entry name" value="Annexin"/>
    <property type="match status" value="4"/>
</dbReference>
<dbReference type="EMBL" id="JBFTWV010000079">
    <property type="protein sequence ID" value="KAL2788424.1"/>
    <property type="molecule type" value="Genomic_DNA"/>
</dbReference>
<feature type="compositionally biased region" description="Basic and acidic residues" evidence="1">
    <location>
        <begin position="69"/>
        <end position="108"/>
    </location>
</feature>
<gene>
    <name evidence="2" type="ORF">BJX66DRAFT_254857</name>
</gene>
<evidence type="ECO:0000313" key="3">
    <source>
        <dbReference type="Proteomes" id="UP001610563"/>
    </source>
</evidence>
<feature type="compositionally biased region" description="Basic and acidic residues" evidence="1">
    <location>
        <begin position="20"/>
        <end position="36"/>
    </location>
</feature>
<evidence type="ECO:0000256" key="1">
    <source>
        <dbReference type="SAM" id="MobiDB-lite"/>
    </source>
</evidence>
<feature type="compositionally biased region" description="Polar residues" evidence="1">
    <location>
        <begin position="251"/>
        <end position="280"/>
    </location>
</feature>
<sequence>MSLQVNDPRSRGRSKSPSGRTRERSTSRDPRLESSNKSKYLVADPADDKTRTRSRSRGASPLRGYRKSSRYDSDSEHEARDSYPRSRSDRDRDRDRYYHSDSGEDRGATKRSSQRYSQTPQRRSAQLDAYSDEDIYSDSDSEDDHLVYGDVPGGIERGYYGYKGSTNASAPPSQKPLMTGALGPGANPRSSAEAVSGQSRYAPQTNPAFSGPSLSQSTWASVPDCEKPGFVPPTSQPGDQSMPGAFPTAPPGQSNVQYMSPNTPHNQYPQWNTQTTTSAAPYTAPVSAGSHQRGPSGDPNLYANPPAFQYAQVDPNVKYSAKPAAATAYGSKVEQAQYGGVRYSATPQYPPTATSGPDRGPQYVEVAPGARSSGRPTSLSISTGNSLSVGGGSDPSGRPPLSPMLEPYKGTYQSISPMPSPILIAPRDDDISDLEPLDNSTDSERRRSRKSKKTKDEGGLKEPKSDRSKRGSSRVRHERHDSKDSREPDSLVLISPHSSRRKVSFYDAAEDALALRDALSHTRNIDTKALTQILPHLTSDEMLDLRKEYKNHVKISGKGVNLAKHIRVKLGNGSLGKVCYATALGRWESEAFWANCYYQSGSSRRELLIESLFGRSNGEMREIKESFKDSRYTNSLEKCMKAELKADKFRTAVLLALEESRQSERDPIDPDLVHRDVQALHAALVSRNGGETAMIYIIVRRSDSHLREVLRAYEKIYQRNFAREMIQKSQNLVGETLAHILNGAINRPTRDALLLHQALHESRSGKERSELLISRLVRLHWEPRHLENVKSEYRRRYGARLEEAIAEEILPTTGGSEWGEFCIQLAQSSKTLAGKGRG</sequence>
<dbReference type="InterPro" id="IPR037104">
    <property type="entry name" value="Annexin_sf"/>
</dbReference>
<feature type="compositionally biased region" description="Basic and acidic residues" evidence="1">
    <location>
        <begin position="478"/>
        <end position="489"/>
    </location>
</feature>
<proteinExistence type="predicted"/>
<feature type="compositionally biased region" description="Polar residues" evidence="1">
    <location>
        <begin position="345"/>
        <end position="355"/>
    </location>
</feature>
<dbReference type="PANTHER" id="PTHR10502:SF107">
    <property type="entry name" value="ANNEXIN ANXC4 (AFU_ORTHOLOGUE AFUA_3G07020)"/>
    <property type="match status" value="1"/>
</dbReference>